<evidence type="ECO:0000313" key="2">
    <source>
        <dbReference type="EMBL" id="KAI5076033.1"/>
    </source>
</evidence>
<accession>A0A9D4UXX2</accession>
<dbReference type="AlphaFoldDB" id="A0A9D4UXX2"/>
<protein>
    <submittedName>
        <fullName evidence="2">Uncharacterized protein</fullName>
    </submittedName>
</protein>
<proteinExistence type="predicted"/>
<gene>
    <name evidence="2" type="ORF">GOP47_0008098</name>
</gene>
<keyword evidence="3" id="KW-1185">Reference proteome</keyword>
<reference evidence="2" key="1">
    <citation type="submission" date="2021-01" db="EMBL/GenBank/DDBJ databases">
        <title>Adiantum capillus-veneris genome.</title>
        <authorList>
            <person name="Fang Y."/>
            <person name="Liao Q."/>
        </authorList>
    </citation>
    <scope>NUCLEOTIDE SEQUENCE</scope>
    <source>
        <strain evidence="2">H3</strain>
        <tissue evidence="2">Leaf</tissue>
    </source>
</reference>
<feature type="region of interest" description="Disordered" evidence="1">
    <location>
        <begin position="148"/>
        <end position="185"/>
    </location>
</feature>
<feature type="compositionally biased region" description="Basic and acidic residues" evidence="1">
    <location>
        <begin position="62"/>
        <end position="81"/>
    </location>
</feature>
<sequence>MSAKNYNRLVHAKKGNNLNWAALYLENLRNRASTTLATKGGSTIIHVHLRALAQATPEDEEATGRKEKEKGFASGKNHFEPELVATSKTPSTTYVKLRKEQIGQKRPPPLTFATLAKAEPEEEEMQGLKIYSKKKRVTGIIVEAKNLNQGARSSKQTETVKAPKKKGKGNKQNQKPANKEKRKWP</sequence>
<feature type="compositionally biased region" description="Polar residues" evidence="1">
    <location>
        <begin position="148"/>
        <end position="159"/>
    </location>
</feature>
<evidence type="ECO:0000256" key="1">
    <source>
        <dbReference type="SAM" id="MobiDB-lite"/>
    </source>
</evidence>
<organism evidence="2 3">
    <name type="scientific">Adiantum capillus-veneris</name>
    <name type="common">Maidenhair fern</name>
    <dbReference type="NCBI Taxonomy" id="13818"/>
    <lineage>
        <taxon>Eukaryota</taxon>
        <taxon>Viridiplantae</taxon>
        <taxon>Streptophyta</taxon>
        <taxon>Embryophyta</taxon>
        <taxon>Tracheophyta</taxon>
        <taxon>Polypodiopsida</taxon>
        <taxon>Polypodiidae</taxon>
        <taxon>Polypodiales</taxon>
        <taxon>Pteridineae</taxon>
        <taxon>Pteridaceae</taxon>
        <taxon>Vittarioideae</taxon>
        <taxon>Adiantum</taxon>
    </lineage>
</organism>
<dbReference type="EMBL" id="JABFUD020000008">
    <property type="protein sequence ID" value="KAI5076033.1"/>
    <property type="molecule type" value="Genomic_DNA"/>
</dbReference>
<feature type="region of interest" description="Disordered" evidence="1">
    <location>
        <begin position="55"/>
        <end position="92"/>
    </location>
</feature>
<name>A0A9D4UXX2_ADICA</name>
<evidence type="ECO:0000313" key="3">
    <source>
        <dbReference type="Proteomes" id="UP000886520"/>
    </source>
</evidence>
<comment type="caution">
    <text evidence="2">The sequence shown here is derived from an EMBL/GenBank/DDBJ whole genome shotgun (WGS) entry which is preliminary data.</text>
</comment>
<dbReference type="Proteomes" id="UP000886520">
    <property type="component" value="Chromosome 8"/>
</dbReference>